<feature type="region of interest" description="Disordered" evidence="1">
    <location>
        <begin position="1"/>
        <end position="97"/>
    </location>
</feature>
<evidence type="ECO:0000313" key="3">
    <source>
        <dbReference type="Proteomes" id="UP001175226"/>
    </source>
</evidence>
<dbReference type="EMBL" id="JAUEPT010000001">
    <property type="protein sequence ID" value="KAK0456044.1"/>
    <property type="molecule type" value="Genomic_DNA"/>
</dbReference>
<protein>
    <submittedName>
        <fullName evidence="2">Uncharacterized protein</fullName>
    </submittedName>
</protein>
<feature type="compositionally biased region" description="Low complexity" evidence="1">
    <location>
        <begin position="75"/>
        <end position="88"/>
    </location>
</feature>
<sequence>MTESIISSSPPPYDTSEDISVGRSAPSTSNLGSVSSSPHLLPNPTPVVLSWPSPTLPEAGVQLHDPYAPRNVTASSSSSQHSQPSYSPEPFGRPPGYAIAGTPTTNIVYSFSDIGDNAMILIPSPNAPDTRPKYHISVRMNCFIPSSYITTIRRGATQEGAMVGDFEMGIADKTATLFIRGKEFPIGDVLGKSGSRRGGLWDWKFIKYGLFWDCKTNPRKCFSIDRKTLFATFMPVTHLRKPDTPAELPQLEVTPQGQPFFDDILMSAMIIERWRLTPASGDHKQLF</sequence>
<feature type="compositionally biased region" description="Polar residues" evidence="1">
    <location>
        <begin position="25"/>
        <end position="38"/>
    </location>
</feature>
<evidence type="ECO:0000313" key="2">
    <source>
        <dbReference type="EMBL" id="KAK0456044.1"/>
    </source>
</evidence>
<gene>
    <name evidence="2" type="ORF">EV421DRAFT_1750081</name>
</gene>
<evidence type="ECO:0000256" key="1">
    <source>
        <dbReference type="SAM" id="MobiDB-lite"/>
    </source>
</evidence>
<proteinExistence type="predicted"/>
<organism evidence="2 3">
    <name type="scientific">Armillaria borealis</name>
    <dbReference type="NCBI Taxonomy" id="47425"/>
    <lineage>
        <taxon>Eukaryota</taxon>
        <taxon>Fungi</taxon>
        <taxon>Dikarya</taxon>
        <taxon>Basidiomycota</taxon>
        <taxon>Agaricomycotina</taxon>
        <taxon>Agaricomycetes</taxon>
        <taxon>Agaricomycetidae</taxon>
        <taxon>Agaricales</taxon>
        <taxon>Marasmiineae</taxon>
        <taxon>Physalacriaceae</taxon>
        <taxon>Armillaria</taxon>
    </lineage>
</organism>
<name>A0AA39K7K4_9AGAR</name>
<feature type="non-terminal residue" evidence="2">
    <location>
        <position position="1"/>
    </location>
</feature>
<keyword evidence="3" id="KW-1185">Reference proteome</keyword>
<dbReference type="AlphaFoldDB" id="A0AA39K7K4"/>
<reference evidence="2" key="1">
    <citation type="submission" date="2023-06" db="EMBL/GenBank/DDBJ databases">
        <authorList>
            <consortium name="Lawrence Berkeley National Laboratory"/>
            <person name="Ahrendt S."/>
            <person name="Sahu N."/>
            <person name="Indic B."/>
            <person name="Wong-Bajracharya J."/>
            <person name="Merenyi Z."/>
            <person name="Ke H.-M."/>
            <person name="Monk M."/>
            <person name="Kocsube S."/>
            <person name="Drula E."/>
            <person name="Lipzen A."/>
            <person name="Balint B."/>
            <person name="Henrissat B."/>
            <person name="Andreopoulos B."/>
            <person name="Martin F.M."/>
            <person name="Harder C.B."/>
            <person name="Rigling D."/>
            <person name="Ford K.L."/>
            <person name="Foster G.D."/>
            <person name="Pangilinan J."/>
            <person name="Papanicolaou A."/>
            <person name="Barry K."/>
            <person name="LaButti K."/>
            <person name="Viragh M."/>
            <person name="Koriabine M."/>
            <person name="Yan M."/>
            <person name="Riley R."/>
            <person name="Champramary S."/>
            <person name="Plett K.L."/>
            <person name="Tsai I.J."/>
            <person name="Slot J."/>
            <person name="Sipos G."/>
            <person name="Plett J."/>
            <person name="Nagy L.G."/>
            <person name="Grigoriev I.V."/>
        </authorList>
    </citation>
    <scope>NUCLEOTIDE SEQUENCE</scope>
    <source>
        <strain evidence="2">FPL87.14</strain>
    </source>
</reference>
<dbReference type="Proteomes" id="UP001175226">
    <property type="component" value="Unassembled WGS sequence"/>
</dbReference>
<comment type="caution">
    <text evidence="2">The sequence shown here is derived from an EMBL/GenBank/DDBJ whole genome shotgun (WGS) entry which is preliminary data.</text>
</comment>
<accession>A0AA39K7K4</accession>